<organism evidence="2 3">
    <name type="scientific">Meloidogyne floridensis</name>
    <dbReference type="NCBI Taxonomy" id="298350"/>
    <lineage>
        <taxon>Eukaryota</taxon>
        <taxon>Metazoa</taxon>
        <taxon>Ecdysozoa</taxon>
        <taxon>Nematoda</taxon>
        <taxon>Chromadorea</taxon>
        <taxon>Rhabditida</taxon>
        <taxon>Tylenchina</taxon>
        <taxon>Tylenchomorpha</taxon>
        <taxon>Tylenchoidea</taxon>
        <taxon>Meloidogynidae</taxon>
        <taxon>Meloidogyninae</taxon>
        <taxon>Meloidogyne</taxon>
    </lineage>
</organism>
<dbReference type="Proteomes" id="UP000887560">
    <property type="component" value="Unplaced"/>
</dbReference>
<proteinExistence type="predicted"/>
<protein>
    <submittedName>
        <fullName evidence="3">Uncharacterized protein</fullName>
    </submittedName>
</protein>
<evidence type="ECO:0000256" key="1">
    <source>
        <dbReference type="SAM" id="MobiDB-lite"/>
    </source>
</evidence>
<name>A0A915PAD0_9BILA</name>
<dbReference type="AlphaFoldDB" id="A0A915PAD0"/>
<evidence type="ECO:0000313" key="3">
    <source>
        <dbReference type="WBParaSite" id="scf7180000423787.g11623"/>
    </source>
</evidence>
<dbReference type="WBParaSite" id="scf7180000423787.g11623">
    <property type="protein sequence ID" value="scf7180000423787.g11623"/>
    <property type="gene ID" value="scf7180000423787.g11623"/>
</dbReference>
<keyword evidence="2" id="KW-1185">Reference proteome</keyword>
<sequence length="365" mass="41820">MIFILRYSRHHHRKEEEKTSEGPARFFFTFPFFSTLMSYSYCQPAISSFKLDIPEKRKQLTTTVTDLEDAFPDYLEAEIDSTDPLVPGHSELFGKRLLIKNFLSKPLPPSLAKYYLPLSQFTIEEEGQRENVPGVVPVRRQQPTVQTTNLSGSSPRKKSQQKRGSNNKEASSFLLKPEREGGGYVSGVLPLIRQVHFERTNTMSSHATFVVENNSRRPLIANDGFENVIASLKGNSLMEEHCQRIVQQNFQQLKIANGNEDVEILQNSCEMLIIEEIPSNFEEEINFQSTSTEINFLNKQIQQQNRPNTTTIKKEITKMFSSKLGGRTQNNRKQEKRLQKEILAEKVEESIGGGVDEVLQKREEM</sequence>
<feature type="region of interest" description="Disordered" evidence="1">
    <location>
        <begin position="129"/>
        <end position="175"/>
    </location>
</feature>
<accession>A0A915PAD0</accession>
<evidence type="ECO:0000313" key="2">
    <source>
        <dbReference type="Proteomes" id="UP000887560"/>
    </source>
</evidence>
<feature type="compositionally biased region" description="Low complexity" evidence="1">
    <location>
        <begin position="132"/>
        <end position="148"/>
    </location>
</feature>
<reference evidence="3" key="1">
    <citation type="submission" date="2022-11" db="UniProtKB">
        <authorList>
            <consortium name="WormBaseParasite"/>
        </authorList>
    </citation>
    <scope>IDENTIFICATION</scope>
</reference>